<organism evidence="1">
    <name type="scientific">marine metagenome</name>
    <dbReference type="NCBI Taxonomy" id="408172"/>
    <lineage>
        <taxon>unclassified sequences</taxon>
        <taxon>metagenomes</taxon>
        <taxon>ecological metagenomes</taxon>
    </lineage>
</organism>
<dbReference type="EMBL" id="UINC01104559">
    <property type="protein sequence ID" value="SVC67803.1"/>
    <property type="molecule type" value="Genomic_DNA"/>
</dbReference>
<protein>
    <recommendedName>
        <fullName evidence="2">Amidohydrolase-related domain-containing protein</fullName>
    </recommendedName>
</protein>
<evidence type="ECO:0008006" key="2">
    <source>
        <dbReference type="Google" id="ProtNLM"/>
    </source>
</evidence>
<dbReference type="InterPro" id="IPR011059">
    <property type="entry name" value="Metal-dep_hydrolase_composite"/>
</dbReference>
<dbReference type="AlphaFoldDB" id="A0A382P359"/>
<name>A0A382P359_9ZZZZ</name>
<dbReference type="Gene3D" id="2.30.40.10">
    <property type="entry name" value="Urease, subunit C, domain 1"/>
    <property type="match status" value="1"/>
</dbReference>
<proteinExistence type="predicted"/>
<gene>
    <name evidence="1" type="ORF">METZ01_LOCUS320657</name>
</gene>
<sequence length="83" mass="9486">MEVGRLADVLVIEGDPLADISVLQDRTRIREIIQRGETVNIEINKNARRLRSEFSYDMRSDLYTQARIDEIGMAHANAQRAAE</sequence>
<reference evidence="1" key="1">
    <citation type="submission" date="2018-05" db="EMBL/GenBank/DDBJ databases">
        <authorList>
            <person name="Lanie J.A."/>
            <person name="Ng W.-L."/>
            <person name="Kazmierczak K.M."/>
            <person name="Andrzejewski T.M."/>
            <person name="Davidsen T.M."/>
            <person name="Wayne K.J."/>
            <person name="Tettelin H."/>
            <person name="Glass J.I."/>
            <person name="Rusch D."/>
            <person name="Podicherti R."/>
            <person name="Tsui H.-C.T."/>
            <person name="Winkler M.E."/>
        </authorList>
    </citation>
    <scope>NUCLEOTIDE SEQUENCE</scope>
</reference>
<accession>A0A382P359</accession>
<dbReference type="SUPFAM" id="SSF51338">
    <property type="entry name" value="Composite domain of metallo-dependent hydrolases"/>
    <property type="match status" value="1"/>
</dbReference>
<evidence type="ECO:0000313" key="1">
    <source>
        <dbReference type="EMBL" id="SVC67803.1"/>
    </source>
</evidence>
<dbReference type="GO" id="GO:0016810">
    <property type="term" value="F:hydrolase activity, acting on carbon-nitrogen (but not peptide) bonds"/>
    <property type="evidence" value="ECO:0007669"/>
    <property type="project" value="InterPro"/>
</dbReference>